<dbReference type="Proteomes" id="UP000286701">
    <property type="component" value="Unassembled WGS sequence"/>
</dbReference>
<keyword evidence="2" id="KW-1185">Reference proteome</keyword>
<sequence length="99" mass="11302">MRPTTSTHSLEIKDQPGYVHRIKDTCTLIAKAHPGGIYLLGQTTIHIALKIPAGWRKLHFIRLKNVKRRLDILYHPHKHQLTTTNTGTLFSAELTIELD</sequence>
<proteinExistence type="predicted"/>
<dbReference type="AlphaFoldDB" id="A0A3S3UVS4"/>
<organism evidence="1 2">
    <name type="scientific">Mucilaginibacter gilvus</name>
    <dbReference type="NCBI Taxonomy" id="2305909"/>
    <lineage>
        <taxon>Bacteria</taxon>
        <taxon>Pseudomonadati</taxon>
        <taxon>Bacteroidota</taxon>
        <taxon>Sphingobacteriia</taxon>
        <taxon>Sphingobacteriales</taxon>
        <taxon>Sphingobacteriaceae</taxon>
        <taxon>Mucilaginibacter</taxon>
    </lineage>
</organism>
<name>A0A3S3UVS4_9SPHI</name>
<evidence type="ECO:0000313" key="1">
    <source>
        <dbReference type="EMBL" id="RWY55673.1"/>
    </source>
</evidence>
<gene>
    <name evidence="1" type="ORF">EPL05_04675</name>
</gene>
<accession>A0A3S3UVS4</accession>
<dbReference type="EMBL" id="SBIW01000002">
    <property type="protein sequence ID" value="RWY55673.1"/>
    <property type="molecule type" value="Genomic_DNA"/>
</dbReference>
<evidence type="ECO:0000313" key="2">
    <source>
        <dbReference type="Proteomes" id="UP000286701"/>
    </source>
</evidence>
<protein>
    <submittedName>
        <fullName evidence="1">Uncharacterized protein</fullName>
    </submittedName>
</protein>
<reference evidence="1 2" key="1">
    <citation type="submission" date="2019-01" db="EMBL/GenBank/DDBJ databases">
        <title>Mucilaginibacter antarcticum sp. nov., isolated from antarctic soil.</title>
        <authorList>
            <person name="Yan Y.-Q."/>
            <person name="Du Z.-J."/>
        </authorList>
    </citation>
    <scope>NUCLEOTIDE SEQUENCE [LARGE SCALE GENOMIC DNA]</scope>
    <source>
        <strain evidence="1 2">F01003</strain>
    </source>
</reference>
<dbReference type="RefSeq" id="WP_128532579.1">
    <property type="nucleotide sequence ID" value="NZ_SBIW01000002.1"/>
</dbReference>
<comment type="caution">
    <text evidence="1">The sequence shown here is derived from an EMBL/GenBank/DDBJ whole genome shotgun (WGS) entry which is preliminary data.</text>
</comment>